<dbReference type="NCBIfam" id="TIGR01209">
    <property type="entry name" value="RNA ligase"/>
    <property type="match status" value="1"/>
</dbReference>
<name>A0A7V5U1T4_9BACT</name>
<dbReference type="Pfam" id="PF09414">
    <property type="entry name" value="RNA_ligase"/>
    <property type="match status" value="1"/>
</dbReference>
<dbReference type="InterPro" id="IPR041596">
    <property type="entry name" value="Lig_Pab1020_C"/>
</dbReference>
<dbReference type="Pfam" id="PF18330">
    <property type="entry name" value="Lig_C"/>
    <property type="match status" value="1"/>
</dbReference>
<dbReference type="GO" id="GO:0016874">
    <property type="term" value="F:ligase activity"/>
    <property type="evidence" value="ECO:0007669"/>
    <property type="project" value="UniProtKB-KW"/>
</dbReference>
<dbReference type="Gene3D" id="3.30.70.2160">
    <property type="match status" value="1"/>
</dbReference>
<gene>
    <name evidence="3" type="ORF">ENJ96_00965</name>
</gene>
<evidence type="ECO:0000259" key="2">
    <source>
        <dbReference type="Pfam" id="PF18330"/>
    </source>
</evidence>
<protein>
    <submittedName>
        <fullName evidence="3">RNA ligase</fullName>
    </submittedName>
</protein>
<dbReference type="Gene3D" id="3.30.1490.70">
    <property type="match status" value="1"/>
</dbReference>
<comment type="caution">
    <text evidence="3">The sequence shown here is derived from an EMBL/GenBank/DDBJ whole genome shotgun (WGS) entry which is preliminary data.</text>
</comment>
<reference evidence="3" key="1">
    <citation type="journal article" date="2020" name="mSystems">
        <title>Genome- and Community-Level Interaction Insights into Carbon Utilization and Element Cycling Functions of Hydrothermarchaeota in Hydrothermal Sediment.</title>
        <authorList>
            <person name="Zhou Z."/>
            <person name="Liu Y."/>
            <person name="Xu W."/>
            <person name="Pan J."/>
            <person name="Luo Z.H."/>
            <person name="Li M."/>
        </authorList>
    </citation>
    <scope>NUCLEOTIDE SEQUENCE [LARGE SCALE GENOMIC DNA]</scope>
    <source>
        <strain evidence="3">HyVt-533</strain>
    </source>
</reference>
<dbReference type="EMBL" id="DROK01000030">
    <property type="protein sequence ID" value="HHI96405.1"/>
    <property type="molecule type" value="Genomic_DNA"/>
</dbReference>
<organism evidence="3">
    <name type="scientific">Thermodesulfatator atlanticus</name>
    <dbReference type="NCBI Taxonomy" id="501497"/>
    <lineage>
        <taxon>Bacteria</taxon>
        <taxon>Pseudomonadati</taxon>
        <taxon>Thermodesulfobacteriota</taxon>
        <taxon>Thermodesulfobacteria</taxon>
        <taxon>Thermodesulfobacteriales</taxon>
        <taxon>Thermodesulfatatoraceae</taxon>
        <taxon>Thermodesulfatator</taxon>
    </lineage>
</organism>
<evidence type="ECO:0000259" key="1">
    <source>
        <dbReference type="Pfam" id="PF09414"/>
    </source>
</evidence>
<dbReference type="SUPFAM" id="SSF56091">
    <property type="entry name" value="DNA ligase/mRNA capping enzyme, catalytic domain"/>
    <property type="match status" value="1"/>
</dbReference>
<evidence type="ECO:0000313" key="3">
    <source>
        <dbReference type="EMBL" id="HHI96405.1"/>
    </source>
</evidence>
<dbReference type="InterPro" id="IPR021122">
    <property type="entry name" value="RNA_ligase_dom_REL/Rnl2"/>
</dbReference>
<keyword evidence="3" id="KW-0436">Ligase</keyword>
<proteinExistence type="predicted"/>
<dbReference type="InterPro" id="IPR001072">
    <property type="entry name" value="RNA_ligase_Pab1020"/>
</dbReference>
<sequence length="390" mass="45196">MDPQELSRQKELLKEVYATCSRLKKIPLNDLLSALEEGKILYLEGLAVPAFRLKRDFRGLAAGTVVAPGVLIEGFPHIPRIFVLKTGIPRYLHGPFYAEEKIEGYNVRLARIGGEIKAFTRRGFVCPFATDRWPDFLPRLPDFFDEFPSYVICCEVAGPENPFVTEWPPYIKEDVRFFCFDIWDVSTERFLKPEEKYALLRRFSFPTPEISGPFSPEELKPLEELLLRYEEEGREGVVLKPLSFKKGRVIKYVTPASNVSDLRVAFPYLGELDPSYVVHRLVRMAISRWELGLGFDEEFYQALGAAIFEETSRVLHRVARGEPVEEVFRVRFRREEALEALISHFRTAQVRIEIRRKEWQEGYLRVTFAKIYPKATSFWASKLQGLAQID</sequence>
<dbReference type="Gene3D" id="3.30.470.30">
    <property type="entry name" value="DNA ligase/mRNA capping enzyme"/>
    <property type="match status" value="1"/>
</dbReference>
<dbReference type="Proteomes" id="UP000886101">
    <property type="component" value="Unassembled WGS sequence"/>
</dbReference>
<accession>A0A7V5U1T4</accession>
<dbReference type="PRINTS" id="PR01048">
    <property type="entry name" value="Y414FAMILY"/>
</dbReference>
<feature type="domain" description="RNA ligase" evidence="1">
    <location>
        <begin position="95"/>
        <end position="253"/>
    </location>
</feature>
<feature type="domain" description="RNA ligase Pab1020 C-terminal" evidence="2">
    <location>
        <begin position="264"/>
        <end position="385"/>
    </location>
</feature>
<dbReference type="AlphaFoldDB" id="A0A7V5U1T4"/>